<protein>
    <submittedName>
        <fullName evidence="1">Uncharacterized protein</fullName>
    </submittedName>
</protein>
<dbReference type="EMBL" id="BPLR01003276">
    <property type="protein sequence ID" value="GIX82955.1"/>
    <property type="molecule type" value="Genomic_DNA"/>
</dbReference>
<evidence type="ECO:0000313" key="2">
    <source>
        <dbReference type="Proteomes" id="UP001054945"/>
    </source>
</evidence>
<organism evidence="1 2">
    <name type="scientific">Caerostris extrusa</name>
    <name type="common">Bark spider</name>
    <name type="synonym">Caerostris bankana</name>
    <dbReference type="NCBI Taxonomy" id="172846"/>
    <lineage>
        <taxon>Eukaryota</taxon>
        <taxon>Metazoa</taxon>
        <taxon>Ecdysozoa</taxon>
        <taxon>Arthropoda</taxon>
        <taxon>Chelicerata</taxon>
        <taxon>Arachnida</taxon>
        <taxon>Araneae</taxon>
        <taxon>Araneomorphae</taxon>
        <taxon>Entelegynae</taxon>
        <taxon>Araneoidea</taxon>
        <taxon>Araneidae</taxon>
        <taxon>Caerostris</taxon>
    </lineage>
</organism>
<dbReference type="Proteomes" id="UP001054945">
    <property type="component" value="Unassembled WGS sequence"/>
</dbReference>
<accession>A0AAV4NGP0</accession>
<dbReference type="AlphaFoldDB" id="A0AAV4NGP0"/>
<gene>
    <name evidence="1" type="ORF">CEXT_781921</name>
</gene>
<sequence>MPPDPYSRSKHRGRNVCSFFSWTQIRVIQTMINKTCHISGRRESRERFSISTRYEEWREKRDLTGNEGENEATIVNGIAKLVSDNGFYSSWEGLTDPIGVWRLNSIQYCSRLGVINFDSGLKILPNKRMKVEVCLDAEVLTDLNGVWRLHSKSCVIDLDLGLKIFGCIHI</sequence>
<proteinExistence type="predicted"/>
<name>A0AAV4NGP0_CAEEX</name>
<evidence type="ECO:0000313" key="1">
    <source>
        <dbReference type="EMBL" id="GIX82955.1"/>
    </source>
</evidence>
<comment type="caution">
    <text evidence="1">The sequence shown here is derived from an EMBL/GenBank/DDBJ whole genome shotgun (WGS) entry which is preliminary data.</text>
</comment>
<reference evidence="1 2" key="1">
    <citation type="submission" date="2021-06" db="EMBL/GenBank/DDBJ databases">
        <title>Caerostris extrusa draft genome.</title>
        <authorList>
            <person name="Kono N."/>
            <person name="Arakawa K."/>
        </authorList>
    </citation>
    <scope>NUCLEOTIDE SEQUENCE [LARGE SCALE GENOMIC DNA]</scope>
</reference>
<keyword evidence="2" id="KW-1185">Reference proteome</keyword>